<gene>
    <name evidence="1" type="ORF">TCM_027417</name>
</gene>
<dbReference type="EMBL" id="CM001884">
    <property type="protein sequence ID" value="EOY26028.1"/>
    <property type="molecule type" value="Genomic_DNA"/>
</dbReference>
<name>A0A061G9B7_THECC</name>
<proteinExistence type="predicted"/>
<dbReference type="HOGENOM" id="CLU_2838859_0_0_1"/>
<reference evidence="1 2" key="1">
    <citation type="journal article" date="2013" name="Genome Biol.">
        <title>The genome sequence of the most widely cultivated cacao type and its use to identify candidate genes regulating pod color.</title>
        <authorList>
            <person name="Motamayor J.C."/>
            <person name="Mockaitis K."/>
            <person name="Schmutz J."/>
            <person name="Haiminen N."/>
            <person name="Iii D.L."/>
            <person name="Cornejo O."/>
            <person name="Findley S.D."/>
            <person name="Zheng P."/>
            <person name="Utro F."/>
            <person name="Royaert S."/>
            <person name="Saski C."/>
            <person name="Jenkins J."/>
            <person name="Podicheti R."/>
            <person name="Zhao M."/>
            <person name="Scheffler B.E."/>
            <person name="Stack J.C."/>
            <person name="Feltus F.A."/>
            <person name="Mustiga G.M."/>
            <person name="Amores F."/>
            <person name="Phillips W."/>
            <person name="Marelli J.P."/>
            <person name="May G.D."/>
            <person name="Shapiro H."/>
            <person name="Ma J."/>
            <person name="Bustamante C.D."/>
            <person name="Schnell R.J."/>
            <person name="Main D."/>
            <person name="Gilbert D."/>
            <person name="Parida L."/>
            <person name="Kuhn D.N."/>
        </authorList>
    </citation>
    <scope>NUCLEOTIDE SEQUENCE [LARGE SCALE GENOMIC DNA]</scope>
    <source>
        <strain evidence="2">cv. Matina 1-6</strain>
    </source>
</reference>
<accession>A0A061G9B7</accession>
<dbReference type="Proteomes" id="UP000026915">
    <property type="component" value="Chromosome 6"/>
</dbReference>
<dbReference type="AlphaFoldDB" id="A0A061G9B7"/>
<evidence type="ECO:0000313" key="2">
    <source>
        <dbReference type="Proteomes" id="UP000026915"/>
    </source>
</evidence>
<dbReference type="Gramene" id="EOY26028">
    <property type="protein sequence ID" value="EOY26028"/>
    <property type="gene ID" value="TCM_027417"/>
</dbReference>
<evidence type="ECO:0000313" key="1">
    <source>
        <dbReference type="EMBL" id="EOY26028.1"/>
    </source>
</evidence>
<sequence length="66" mass="7492">AVTTTSQRPVLKKKEKPILGPPIILQTGNPTERKEVPFRNFLDLSLSRICLVYLFLSKKPSIFPLL</sequence>
<feature type="non-terminal residue" evidence="1">
    <location>
        <position position="1"/>
    </location>
</feature>
<protein>
    <submittedName>
        <fullName evidence="1">Uncharacterized protein isoform 2</fullName>
    </submittedName>
</protein>
<keyword evidence="2" id="KW-1185">Reference proteome</keyword>
<organism evidence="1 2">
    <name type="scientific">Theobroma cacao</name>
    <name type="common">Cacao</name>
    <name type="synonym">Cocoa</name>
    <dbReference type="NCBI Taxonomy" id="3641"/>
    <lineage>
        <taxon>Eukaryota</taxon>
        <taxon>Viridiplantae</taxon>
        <taxon>Streptophyta</taxon>
        <taxon>Embryophyta</taxon>
        <taxon>Tracheophyta</taxon>
        <taxon>Spermatophyta</taxon>
        <taxon>Magnoliopsida</taxon>
        <taxon>eudicotyledons</taxon>
        <taxon>Gunneridae</taxon>
        <taxon>Pentapetalae</taxon>
        <taxon>rosids</taxon>
        <taxon>malvids</taxon>
        <taxon>Malvales</taxon>
        <taxon>Malvaceae</taxon>
        <taxon>Byttnerioideae</taxon>
        <taxon>Theobroma</taxon>
    </lineage>
</organism>